<dbReference type="AlphaFoldDB" id="M4BXA7"/>
<proteinExistence type="predicted"/>
<keyword evidence="2" id="KW-1185">Reference proteome</keyword>
<dbReference type="Proteomes" id="UP000011713">
    <property type="component" value="Unassembled WGS sequence"/>
</dbReference>
<organism evidence="1 2">
    <name type="scientific">Hyaloperonospora arabidopsidis (strain Emoy2)</name>
    <name type="common">Downy mildew agent</name>
    <name type="synonym">Peronospora arabidopsidis</name>
    <dbReference type="NCBI Taxonomy" id="559515"/>
    <lineage>
        <taxon>Eukaryota</taxon>
        <taxon>Sar</taxon>
        <taxon>Stramenopiles</taxon>
        <taxon>Oomycota</taxon>
        <taxon>Peronosporomycetes</taxon>
        <taxon>Peronosporales</taxon>
        <taxon>Peronosporaceae</taxon>
        <taxon>Hyaloperonospora</taxon>
    </lineage>
</organism>
<protein>
    <submittedName>
        <fullName evidence="1">Uncharacterized protein</fullName>
    </submittedName>
</protein>
<dbReference type="InParanoid" id="M4BXA7"/>
<sequence length="74" mass="7559">MGLPPAAEAADEEAVRGFPRAPAILGVAGFLSAATSDETPGAEAWVAWLPAARIRAAASDAALLAQRMGKLVMR</sequence>
<evidence type="ECO:0000313" key="2">
    <source>
        <dbReference type="Proteomes" id="UP000011713"/>
    </source>
</evidence>
<dbReference type="VEuPathDB" id="FungiDB:HpaG811188"/>
<evidence type="ECO:0000313" key="1">
    <source>
        <dbReference type="EnsemblProtists" id="HpaP811188"/>
    </source>
</evidence>
<name>M4BXA7_HYAAE</name>
<dbReference type="HOGENOM" id="CLU_2872420_0_0_1"/>
<reference evidence="2" key="1">
    <citation type="journal article" date="2010" name="Science">
        <title>Signatures of adaptation to obligate biotrophy in the Hyaloperonospora arabidopsidis genome.</title>
        <authorList>
            <person name="Baxter L."/>
            <person name="Tripathy S."/>
            <person name="Ishaque N."/>
            <person name="Boot N."/>
            <person name="Cabral A."/>
            <person name="Kemen E."/>
            <person name="Thines M."/>
            <person name="Ah-Fong A."/>
            <person name="Anderson R."/>
            <person name="Badejoko W."/>
            <person name="Bittner-Eddy P."/>
            <person name="Boore J.L."/>
            <person name="Chibucos M.C."/>
            <person name="Coates M."/>
            <person name="Dehal P."/>
            <person name="Delehaunty K."/>
            <person name="Dong S."/>
            <person name="Downton P."/>
            <person name="Dumas B."/>
            <person name="Fabro G."/>
            <person name="Fronick C."/>
            <person name="Fuerstenberg S.I."/>
            <person name="Fulton L."/>
            <person name="Gaulin E."/>
            <person name="Govers F."/>
            <person name="Hughes L."/>
            <person name="Humphray S."/>
            <person name="Jiang R.H."/>
            <person name="Judelson H."/>
            <person name="Kamoun S."/>
            <person name="Kyung K."/>
            <person name="Meijer H."/>
            <person name="Minx P."/>
            <person name="Morris P."/>
            <person name="Nelson J."/>
            <person name="Phuntumart V."/>
            <person name="Qutob D."/>
            <person name="Rehmany A."/>
            <person name="Rougon-Cardoso A."/>
            <person name="Ryden P."/>
            <person name="Torto-Alalibo T."/>
            <person name="Studholme D."/>
            <person name="Wang Y."/>
            <person name="Win J."/>
            <person name="Wood J."/>
            <person name="Clifton S.W."/>
            <person name="Rogers J."/>
            <person name="Van den Ackerveken G."/>
            <person name="Jones J.D."/>
            <person name="McDowell J.M."/>
            <person name="Beynon J."/>
            <person name="Tyler B.M."/>
        </authorList>
    </citation>
    <scope>NUCLEOTIDE SEQUENCE [LARGE SCALE GENOMIC DNA]</scope>
    <source>
        <strain evidence="2">Emoy2</strain>
    </source>
</reference>
<reference evidence="1" key="2">
    <citation type="submission" date="2015-06" db="UniProtKB">
        <authorList>
            <consortium name="EnsemblProtists"/>
        </authorList>
    </citation>
    <scope>IDENTIFICATION</scope>
    <source>
        <strain evidence="1">Emoy2</strain>
    </source>
</reference>
<accession>M4BXA7</accession>
<dbReference type="EnsemblProtists" id="HpaT811188">
    <property type="protein sequence ID" value="HpaP811188"/>
    <property type="gene ID" value="HpaG811188"/>
</dbReference>
<dbReference type="EMBL" id="JH598019">
    <property type="status" value="NOT_ANNOTATED_CDS"/>
    <property type="molecule type" value="Genomic_DNA"/>
</dbReference>